<protein>
    <recommendedName>
        <fullName evidence="4">Single-stranded DNA-binding protein</fullName>
    </recommendedName>
</protein>
<proteinExistence type="predicted"/>
<dbReference type="PROSITE" id="PS50935">
    <property type="entry name" value="SSB"/>
    <property type="match status" value="1"/>
</dbReference>
<sequence length="115" mass="12222">MALQGVNACEIIGHVGHVQGRQESPNGTALLRFSVAVNIGGKEQQRTDWFNCTAFGKAAEALADTMRKGCLVRCTGPVSARPHVGHGNKGATAALDLSAFQVNVLGWPKERLQPE</sequence>
<organism evidence="3">
    <name type="scientific">Magnetococcus massalia (strain MO-1)</name>
    <dbReference type="NCBI Taxonomy" id="451514"/>
    <lineage>
        <taxon>Bacteria</taxon>
        <taxon>Pseudomonadati</taxon>
        <taxon>Pseudomonadota</taxon>
        <taxon>Magnetococcia</taxon>
        <taxon>Magnetococcales</taxon>
        <taxon>Magnetococcaceae</taxon>
        <taxon>Magnetococcus</taxon>
    </lineage>
</organism>
<evidence type="ECO:0000313" key="3">
    <source>
        <dbReference type="EMBL" id="CRH05624.1"/>
    </source>
</evidence>
<gene>
    <name evidence="3" type="ORF">MAGMO_1434</name>
</gene>
<dbReference type="AlphaFoldDB" id="A0A1S7LHN3"/>
<dbReference type="GO" id="GO:0003697">
    <property type="term" value="F:single-stranded DNA binding"/>
    <property type="evidence" value="ECO:0007669"/>
    <property type="project" value="InterPro"/>
</dbReference>
<reference evidence="3" key="1">
    <citation type="submission" date="2015-04" db="EMBL/GenBank/DDBJ databases">
        <authorList>
            <person name="Syromyatnikov M.Y."/>
            <person name="Popov V.N."/>
        </authorList>
    </citation>
    <scope>NUCLEOTIDE SEQUENCE</scope>
    <source>
        <strain evidence="3">MO-1</strain>
    </source>
</reference>
<dbReference type="Gene3D" id="2.40.50.140">
    <property type="entry name" value="Nucleic acid-binding proteins"/>
    <property type="match status" value="1"/>
</dbReference>
<dbReference type="CDD" id="cd04496">
    <property type="entry name" value="SSB_OBF"/>
    <property type="match status" value="1"/>
</dbReference>
<evidence type="ECO:0000256" key="1">
    <source>
        <dbReference type="ARBA" id="ARBA00023125"/>
    </source>
</evidence>
<accession>A0A1S7LHN3</accession>
<dbReference type="SUPFAM" id="SSF50249">
    <property type="entry name" value="Nucleic acid-binding proteins"/>
    <property type="match status" value="1"/>
</dbReference>
<keyword evidence="1 2" id="KW-0238">DNA-binding</keyword>
<name>A0A1S7LHN3_MAGMO</name>
<evidence type="ECO:0008006" key="4">
    <source>
        <dbReference type="Google" id="ProtNLM"/>
    </source>
</evidence>
<dbReference type="Pfam" id="PF00436">
    <property type="entry name" value="SSB"/>
    <property type="match status" value="1"/>
</dbReference>
<evidence type="ECO:0000256" key="2">
    <source>
        <dbReference type="PROSITE-ProRule" id="PRU00252"/>
    </source>
</evidence>
<dbReference type="InterPro" id="IPR000424">
    <property type="entry name" value="Primosome_PriB/ssb"/>
</dbReference>
<dbReference type="EMBL" id="LO017727">
    <property type="protein sequence ID" value="CRH05624.1"/>
    <property type="molecule type" value="Genomic_DNA"/>
</dbReference>
<dbReference type="InterPro" id="IPR012340">
    <property type="entry name" value="NA-bd_OB-fold"/>
</dbReference>